<keyword evidence="4 8" id="KW-1003">Cell membrane</keyword>
<dbReference type="Pfam" id="PF01925">
    <property type="entry name" value="TauE"/>
    <property type="match status" value="1"/>
</dbReference>
<proteinExistence type="inferred from homology"/>
<evidence type="ECO:0000313" key="9">
    <source>
        <dbReference type="EMBL" id="EAR60171.1"/>
    </source>
</evidence>
<keyword evidence="6 8" id="KW-1133">Transmembrane helix</keyword>
<dbReference type="OrthoDB" id="9807082at2"/>
<evidence type="ECO:0000256" key="4">
    <source>
        <dbReference type="ARBA" id="ARBA00022475"/>
    </source>
</evidence>
<reference evidence="9 10" key="1">
    <citation type="submission" date="2006-02" db="EMBL/GenBank/DDBJ databases">
        <authorList>
            <person name="Pinhassi J."/>
            <person name="Pedros-Alio C."/>
            <person name="Ferriera S."/>
            <person name="Johnson J."/>
            <person name="Kravitz S."/>
            <person name="Halpern A."/>
            <person name="Remington K."/>
            <person name="Beeson K."/>
            <person name="Tran B."/>
            <person name="Rogers Y.-H."/>
            <person name="Friedman R."/>
            <person name="Venter J.C."/>
        </authorList>
    </citation>
    <scope>NUCLEOTIDE SEQUENCE [LARGE SCALE GENOMIC DNA]</scope>
    <source>
        <strain evidence="9 10">MED92</strain>
    </source>
</reference>
<feature type="transmembrane region" description="Helical" evidence="8">
    <location>
        <begin position="98"/>
        <end position="120"/>
    </location>
</feature>
<keyword evidence="5 8" id="KW-0812">Transmembrane</keyword>
<keyword evidence="10" id="KW-1185">Reference proteome</keyword>
<feature type="transmembrane region" description="Helical" evidence="8">
    <location>
        <begin position="7"/>
        <end position="35"/>
    </location>
</feature>
<feature type="transmembrane region" description="Helical" evidence="8">
    <location>
        <begin position="180"/>
        <end position="200"/>
    </location>
</feature>
<gene>
    <name evidence="9" type="ORF">MED92_11729</name>
</gene>
<keyword evidence="7 8" id="KW-0472">Membrane</keyword>
<comment type="caution">
    <text evidence="9">The sequence shown here is derived from an EMBL/GenBank/DDBJ whole genome shotgun (WGS) entry which is preliminary data.</text>
</comment>
<evidence type="ECO:0000256" key="3">
    <source>
        <dbReference type="ARBA" id="ARBA00022448"/>
    </source>
</evidence>
<dbReference type="EMBL" id="AAOW01000022">
    <property type="protein sequence ID" value="EAR60171.1"/>
    <property type="molecule type" value="Genomic_DNA"/>
</dbReference>
<protein>
    <recommendedName>
        <fullName evidence="8">Probable membrane transporter protein</fullName>
    </recommendedName>
</protein>
<evidence type="ECO:0000256" key="5">
    <source>
        <dbReference type="ARBA" id="ARBA00022692"/>
    </source>
</evidence>
<comment type="similarity">
    <text evidence="2 8">Belongs to the 4-toluene sulfonate uptake permease (TSUP) (TC 2.A.102) family.</text>
</comment>
<evidence type="ECO:0000256" key="1">
    <source>
        <dbReference type="ARBA" id="ARBA00004651"/>
    </source>
</evidence>
<feature type="transmembrane region" description="Helical" evidence="8">
    <location>
        <begin position="235"/>
        <end position="252"/>
    </location>
</feature>
<evidence type="ECO:0000256" key="2">
    <source>
        <dbReference type="ARBA" id="ARBA00009142"/>
    </source>
</evidence>
<evidence type="ECO:0000313" key="10">
    <source>
        <dbReference type="Proteomes" id="UP000002171"/>
    </source>
</evidence>
<dbReference type="Proteomes" id="UP000002171">
    <property type="component" value="Unassembled WGS sequence"/>
</dbReference>
<evidence type="ECO:0000256" key="6">
    <source>
        <dbReference type="ARBA" id="ARBA00022989"/>
    </source>
</evidence>
<dbReference type="InterPro" id="IPR052017">
    <property type="entry name" value="TSUP"/>
</dbReference>
<comment type="subcellular location">
    <subcellularLocation>
        <location evidence="1 8">Cell membrane</location>
        <topology evidence="1 8">Multi-pass membrane protein</topology>
    </subcellularLocation>
</comment>
<dbReference type="InterPro" id="IPR002781">
    <property type="entry name" value="TM_pro_TauE-like"/>
</dbReference>
<dbReference type="PANTHER" id="PTHR30269">
    <property type="entry name" value="TRANSMEMBRANE PROTEIN YFCA"/>
    <property type="match status" value="1"/>
</dbReference>
<evidence type="ECO:0000256" key="7">
    <source>
        <dbReference type="ARBA" id="ARBA00023136"/>
    </source>
</evidence>
<feature type="transmembrane region" description="Helical" evidence="8">
    <location>
        <begin position="206"/>
        <end position="223"/>
    </location>
</feature>
<organism evidence="9 10">
    <name type="scientific">Neptuniibacter caesariensis</name>
    <dbReference type="NCBI Taxonomy" id="207954"/>
    <lineage>
        <taxon>Bacteria</taxon>
        <taxon>Pseudomonadati</taxon>
        <taxon>Pseudomonadota</taxon>
        <taxon>Gammaproteobacteria</taxon>
        <taxon>Oceanospirillales</taxon>
        <taxon>Oceanospirillaceae</taxon>
        <taxon>Neptuniibacter</taxon>
    </lineage>
</organism>
<accession>A0A7U8C5C2</accession>
<dbReference type="PANTHER" id="PTHR30269:SF0">
    <property type="entry name" value="MEMBRANE TRANSPORTER PROTEIN YFCA-RELATED"/>
    <property type="match status" value="1"/>
</dbReference>
<feature type="transmembrane region" description="Helical" evidence="8">
    <location>
        <begin position="41"/>
        <end position="61"/>
    </location>
</feature>
<feature type="transmembrane region" description="Helical" evidence="8">
    <location>
        <begin position="73"/>
        <end position="92"/>
    </location>
</feature>
<name>A0A7U8C5C2_NEPCE</name>
<dbReference type="RefSeq" id="WP_007020012.1">
    <property type="nucleotide sequence ID" value="NZ_CH724125.1"/>
</dbReference>
<dbReference type="AlphaFoldDB" id="A0A7U8C5C2"/>
<dbReference type="GO" id="GO:0005886">
    <property type="term" value="C:plasma membrane"/>
    <property type="evidence" value="ECO:0007669"/>
    <property type="project" value="UniProtKB-SubCell"/>
</dbReference>
<sequence length="258" mass="27826">MLFELIILFVAGFFGGVLNSIAGGGSFITFPALLFVGVPPISANATNTFSACAGYISGAYAFRKDILKDKANLLKITLISLAGGISGAWLLLQTPEALFLEAVPWLLLFATVLFIFGGQLNTQLKKLSSKHKHASTLGVLLLLILLFGVCVYGGFFNAGLGIISLSYLALAGYKDINMMNGIKLLISSFVSLIAIVLFVFDGVIDWYAGTVVLLGTLAGGYYAAHFSRKLPQQWVRNFVIVASCGITVYFFYDVYWLA</sequence>
<evidence type="ECO:0000256" key="8">
    <source>
        <dbReference type="RuleBase" id="RU363041"/>
    </source>
</evidence>
<keyword evidence="3" id="KW-0813">Transport</keyword>